<dbReference type="Proteomes" id="UP001244011">
    <property type="component" value="Unassembled WGS sequence"/>
</dbReference>
<organism evidence="3 4">
    <name type="scientific">Phialemonium atrogriseum</name>
    <dbReference type="NCBI Taxonomy" id="1093897"/>
    <lineage>
        <taxon>Eukaryota</taxon>
        <taxon>Fungi</taxon>
        <taxon>Dikarya</taxon>
        <taxon>Ascomycota</taxon>
        <taxon>Pezizomycotina</taxon>
        <taxon>Sordariomycetes</taxon>
        <taxon>Sordariomycetidae</taxon>
        <taxon>Cephalothecales</taxon>
        <taxon>Cephalothecaceae</taxon>
        <taxon>Phialemonium</taxon>
    </lineage>
</organism>
<name>A0AAJ0FJM1_9PEZI</name>
<proteinExistence type="predicted"/>
<evidence type="ECO:0000256" key="1">
    <source>
        <dbReference type="SAM" id="MobiDB-lite"/>
    </source>
</evidence>
<dbReference type="InterPro" id="IPR036047">
    <property type="entry name" value="F-box-like_dom_sf"/>
</dbReference>
<gene>
    <name evidence="3" type="ORF">QBC33DRAFT_525700</name>
</gene>
<feature type="region of interest" description="Disordered" evidence="1">
    <location>
        <begin position="255"/>
        <end position="300"/>
    </location>
</feature>
<dbReference type="Gene3D" id="1.20.1280.50">
    <property type="match status" value="1"/>
</dbReference>
<dbReference type="CDD" id="cd09917">
    <property type="entry name" value="F-box_SF"/>
    <property type="match status" value="1"/>
</dbReference>
<dbReference type="EMBL" id="MU838999">
    <property type="protein sequence ID" value="KAK1770771.1"/>
    <property type="molecule type" value="Genomic_DNA"/>
</dbReference>
<keyword evidence="4" id="KW-1185">Reference proteome</keyword>
<dbReference type="AlphaFoldDB" id="A0AAJ0FJM1"/>
<protein>
    <recommendedName>
        <fullName evidence="2">F-box domain-containing protein</fullName>
    </recommendedName>
</protein>
<evidence type="ECO:0000259" key="2">
    <source>
        <dbReference type="Pfam" id="PF12937"/>
    </source>
</evidence>
<dbReference type="GeneID" id="85310029"/>
<feature type="compositionally biased region" description="Low complexity" evidence="1">
    <location>
        <begin position="273"/>
        <end position="292"/>
    </location>
</feature>
<dbReference type="RefSeq" id="XP_060286984.1">
    <property type="nucleotide sequence ID" value="XM_060426842.1"/>
</dbReference>
<feature type="domain" description="F-box" evidence="2">
    <location>
        <begin position="11"/>
        <end position="76"/>
    </location>
</feature>
<accession>A0AAJ0FJM1</accession>
<comment type="caution">
    <text evidence="3">The sequence shown here is derived from an EMBL/GenBank/DDBJ whole genome shotgun (WGS) entry which is preliminary data.</text>
</comment>
<evidence type="ECO:0000313" key="3">
    <source>
        <dbReference type="EMBL" id="KAK1770771.1"/>
    </source>
</evidence>
<feature type="region of interest" description="Disordered" evidence="1">
    <location>
        <begin position="499"/>
        <end position="530"/>
    </location>
</feature>
<dbReference type="SUPFAM" id="SSF81383">
    <property type="entry name" value="F-box domain"/>
    <property type="match status" value="1"/>
</dbReference>
<dbReference type="Pfam" id="PF12937">
    <property type="entry name" value="F-box-like"/>
    <property type="match status" value="1"/>
</dbReference>
<evidence type="ECO:0000313" key="4">
    <source>
        <dbReference type="Proteomes" id="UP001244011"/>
    </source>
</evidence>
<feature type="region of interest" description="Disordered" evidence="1">
    <location>
        <begin position="136"/>
        <end position="192"/>
    </location>
</feature>
<sequence length="575" mass="63871">MASPNPKMPGIQALPPELLTHIFSYLDRPAPSDSRLHDEPHPAMLRNEPSSNFLKTISLVSKRWRTTILPSLFRHVRWAFDRWDLLMVEPGRSGAHEPDPASALPLLAFLRANDLGRHVDTLTLIIGDSMQGIYRLTESGRPSDTTVPRHGSPTAGPAEQPSSPVPRPMSLAEAQAGRGGGQRPGRQAREKRYGEDSNWFWEVLFETMDPRRFTMIASPRMLSSLLSRMLFVGDAWSFKSQCHILSLSREDRRVPLSDEVPSDQYSPTENGPSIATQASSSTETAAGSSSTTGDCPDTQCHNPPERIRSALFTIRPWTCLLLNEGSSMPVYKTYEFFLKRPPSILGALLGCEEPPNDAPLVPPSVRSLSYVAMFPLSSHFNTLVGHLPPLDRLFVQLVPRTAILDDPDEMRCIDAGDLWMERNTCYSLVMRRLFDGGAAMDDDDDDDDALRVERPARSNWMSLREFESGDAADKEAWDMAVYFVSMNRSAWRVEREGVFVKKGPPGGQGQQEDEEEGKEGDGPPANPPNFANAHLFGDLNPEEGFELSQGLLERLAFNGTARLQYSAIGQYTAMG</sequence>
<dbReference type="InterPro" id="IPR001810">
    <property type="entry name" value="F-box_dom"/>
</dbReference>
<reference evidence="3" key="1">
    <citation type="submission" date="2023-06" db="EMBL/GenBank/DDBJ databases">
        <title>Genome-scale phylogeny and comparative genomics of the fungal order Sordariales.</title>
        <authorList>
            <consortium name="Lawrence Berkeley National Laboratory"/>
            <person name="Hensen N."/>
            <person name="Bonometti L."/>
            <person name="Westerberg I."/>
            <person name="Brannstrom I.O."/>
            <person name="Guillou S."/>
            <person name="Cros-Aarteil S."/>
            <person name="Calhoun S."/>
            <person name="Haridas S."/>
            <person name="Kuo A."/>
            <person name="Mondo S."/>
            <person name="Pangilinan J."/>
            <person name="Riley R."/>
            <person name="Labutti K."/>
            <person name="Andreopoulos B."/>
            <person name="Lipzen A."/>
            <person name="Chen C."/>
            <person name="Yanf M."/>
            <person name="Daum C."/>
            <person name="Ng V."/>
            <person name="Clum A."/>
            <person name="Steindorff A."/>
            <person name="Ohm R."/>
            <person name="Martin F."/>
            <person name="Silar P."/>
            <person name="Natvig D."/>
            <person name="Lalanne C."/>
            <person name="Gautier V."/>
            <person name="Ament-Velasquez S.L."/>
            <person name="Kruys A."/>
            <person name="Hutchinson M.I."/>
            <person name="Powell A.J."/>
            <person name="Barry K."/>
            <person name="Miller A.N."/>
            <person name="Grigoriev I.V."/>
            <person name="Debuchy R."/>
            <person name="Gladieux P."/>
            <person name="Thoren M.H."/>
            <person name="Johannesson H."/>
        </authorList>
    </citation>
    <scope>NUCLEOTIDE SEQUENCE</scope>
    <source>
        <strain evidence="3">8032-3</strain>
    </source>
</reference>